<dbReference type="InterPro" id="IPR036866">
    <property type="entry name" value="RibonucZ/Hydroxyglut_hydro"/>
</dbReference>
<name>A0A9P4I4A5_9PEZI</name>
<evidence type="ECO:0000313" key="2">
    <source>
        <dbReference type="EMBL" id="KAF2094715.1"/>
    </source>
</evidence>
<feature type="chain" id="PRO_5040464595" description="Metallo-beta-lactamase domain-containing protein" evidence="1">
    <location>
        <begin position="28"/>
        <end position="567"/>
    </location>
</feature>
<comment type="caution">
    <text evidence="2">The sequence shown here is derived from an EMBL/GenBank/DDBJ whole genome shotgun (WGS) entry which is preliminary data.</text>
</comment>
<reference evidence="2" key="1">
    <citation type="journal article" date="2020" name="Stud. Mycol.">
        <title>101 Dothideomycetes genomes: a test case for predicting lifestyles and emergence of pathogens.</title>
        <authorList>
            <person name="Haridas S."/>
            <person name="Albert R."/>
            <person name="Binder M."/>
            <person name="Bloem J."/>
            <person name="Labutti K."/>
            <person name="Salamov A."/>
            <person name="Andreopoulos B."/>
            <person name="Baker S."/>
            <person name="Barry K."/>
            <person name="Bills G."/>
            <person name="Bluhm B."/>
            <person name="Cannon C."/>
            <person name="Castanera R."/>
            <person name="Culley D."/>
            <person name="Daum C."/>
            <person name="Ezra D."/>
            <person name="Gonzalez J."/>
            <person name="Henrissat B."/>
            <person name="Kuo A."/>
            <person name="Liang C."/>
            <person name="Lipzen A."/>
            <person name="Lutzoni F."/>
            <person name="Magnuson J."/>
            <person name="Mondo S."/>
            <person name="Nolan M."/>
            <person name="Ohm R."/>
            <person name="Pangilinan J."/>
            <person name="Park H.-J."/>
            <person name="Ramirez L."/>
            <person name="Alfaro M."/>
            <person name="Sun H."/>
            <person name="Tritt A."/>
            <person name="Yoshinaga Y."/>
            <person name="Zwiers L.-H."/>
            <person name="Turgeon B."/>
            <person name="Goodwin S."/>
            <person name="Spatafora J."/>
            <person name="Crous P."/>
            <person name="Grigoriev I."/>
        </authorList>
    </citation>
    <scope>NUCLEOTIDE SEQUENCE</scope>
    <source>
        <strain evidence="2">CBS 133067</strain>
    </source>
</reference>
<keyword evidence="1" id="KW-0732">Signal</keyword>
<dbReference type="Proteomes" id="UP000799772">
    <property type="component" value="Unassembled WGS sequence"/>
</dbReference>
<evidence type="ECO:0000256" key="1">
    <source>
        <dbReference type="SAM" id="SignalP"/>
    </source>
</evidence>
<evidence type="ECO:0000313" key="3">
    <source>
        <dbReference type="Proteomes" id="UP000799772"/>
    </source>
</evidence>
<protein>
    <recommendedName>
        <fullName evidence="4">Metallo-beta-lactamase domain-containing protein</fullName>
    </recommendedName>
</protein>
<accession>A0A9P4I4A5</accession>
<dbReference type="OrthoDB" id="3481168at2759"/>
<organism evidence="2 3">
    <name type="scientific">Rhizodiscina lignyota</name>
    <dbReference type="NCBI Taxonomy" id="1504668"/>
    <lineage>
        <taxon>Eukaryota</taxon>
        <taxon>Fungi</taxon>
        <taxon>Dikarya</taxon>
        <taxon>Ascomycota</taxon>
        <taxon>Pezizomycotina</taxon>
        <taxon>Dothideomycetes</taxon>
        <taxon>Pleosporomycetidae</taxon>
        <taxon>Aulographales</taxon>
        <taxon>Rhizodiscinaceae</taxon>
        <taxon>Rhizodiscina</taxon>
    </lineage>
</organism>
<dbReference type="EMBL" id="ML978133">
    <property type="protein sequence ID" value="KAF2094715.1"/>
    <property type="molecule type" value="Genomic_DNA"/>
</dbReference>
<dbReference type="AlphaFoldDB" id="A0A9P4I4A5"/>
<dbReference type="Gene3D" id="3.60.15.10">
    <property type="entry name" value="Ribonuclease Z/Hydroxyacylglutathione hydrolase-like"/>
    <property type="match status" value="1"/>
</dbReference>
<evidence type="ECO:0008006" key="4">
    <source>
        <dbReference type="Google" id="ProtNLM"/>
    </source>
</evidence>
<gene>
    <name evidence="2" type="ORF">NA57DRAFT_79886</name>
</gene>
<dbReference type="SUPFAM" id="SSF56281">
    <property type="entry name" value="Metallo-hydrolase/oxidoreductase"/>
    <property type="match status" value="1"/>
</dbReference>
<proteinExistence type="predicted"/>
<keyword evidence="3" id="KW-1185">Reference proteome</keyword>
<sequence length="567" mass="62395">MLSRLSEQVLLMSLISLSIPVITPVSSRPLSSASLIDQSLSALGGESSLRALGGVTYHTTNLYRTWSLMENYGFKTPDIVIATTGTQNVSFQFTSNTSLRQRIDRAWTVSDDFFWADAHILPRDYSLVVRNGQDGYASFMNGNNIVSEAPNITKGLADGPLAEYLVQEMLKMSPALLLQFSPNSSTISPMTIGDMTLPAVFDSALNIAVAFNASSSLPYVVRTLESHALFGNSTKDLYLLDYAPENNIMFPRKFMTVYNGATIEEYDVASIDVNPTFDNGFFVDATANSSAAVDAAPVANANYSHAEIGSYFANMMWGGPYAGKLSNVTAVNPIESLPNFWYIMFNDAPTYRQVVLAFEDAVIVSDAPPHQSQLIADWVQQNIGRPITHIWPSHHHHDHTYGIQDFISVGTPLIVPEISEGFWSSLPGAKVISYTEDEPYIHSDSSMQVRFIWHPDAPHAEDWGYAIITGACPSNNDPIAVLQADVWNPGFDISTTDPAFNRAWLNSLVEDGLDPRALVTAAHGGIAPLQDLIDYMGYPYPNRTHEDWKVGGPLCINGRKSRSHYMI</sequence>
<feature type="signal peptide" evidence="1">
    <location>
        <begin position="1"/>
        <end position="27"/>
    </location>
</feature>